<reference evidence="2 3" key="1">
    <citation type="journal article" date="2016" name="Nat. Commun.">
        <title>Thousands of microbial genomes shed light on interconnected biogeochemical processes in an aquifer system.</title>
        <authorList>
            <person name="Anantharaman K."/>
            <person name="Brown C.T."/>
            <person name="Hug L.A."/>
            <person name="Sharon I."/>
            <person name="Castelle C.J."/>
            <person name="Probst A.J."/>
            <person name="Thomas B.C."/>
            <person name="Singh A."/>
            <person name="Wilkins M.J."/>
            <person name="Karaoz U."/>
            <person name="Brodie E.L."/>
            <person name="Williams K.H."/>
            <person name="Hubbard S.S."/>
            <person name="Banfield J.F."/>
        </authorList>
    </citation>
    <scope>NUCLEOTIDE SEQUENCE [LARGE SCALE GENOMIC DNA]</scope>
</reference>
<evidence type="ECO:0000313" key="3">
    <source>
        <dbReference type="Proteomes" id="UP000178404"/>
    </source>
</evidence>
<comment type="caution">
    <text evidence="2">The sequence shown here is derived from an EMBL/GenBank/DDBJ whole genome shotgun (WGS) entry which is preliminary data.</text>
</comment>
<evidence type="ECO:0000313" key="2">
    <source>
        <dbReference type="EMBL" id="OHB02323.1"/>
    </source>
</evidence>
<dbReference type="Proteomes" id="UP000178404">
    <property type="component" value="Unassembled WGS sequence"/>
</dbReference>
<accession>A0A1G2TYT6</accession>
<evidence type="ECO:0000256" key="1">
    <source>
        <dbReference type="SAM" id="Phobius"/>
    </source>
</evidence>
<keyword evidence="1" id="KW-1133">Transmembrane helix</keyword>
<dbReference type="EMBL" id="MHWA01000004">
    <property type="protein sequence ID" value="OHB02323.1"/>
    <property type="molecule type" value="Genomic_DNA"/>
</dbReference>
<name>A0A1G2TYT6_9BACT</name>
<feature type="transmembrane region" description="Helical" evidence="1">
    <location>
        <begin position="6"/>
        <end position="29"/>
    </location>
</feature>
<sequence>MGIVESIFFVLTTLAVVFGAMGVAIWLGFRANGYGWKDNLLLPPTKKTLPQFLGELKKRL</sequence>
<dbReference type="AlphaFoldDB" id="A0A1G2TYT6"/>
<gene>
    <name evidence="2" type="ORF">A3A90_00820</name>
</gene>
<keyword evidence="1" id="KW-0472">Membrane</keyword>
<protein>
    <submittedName>
        <fullName evidence="2">Uncharacterized protein</fullName>
    </submittedName>
</protein>
<organism evidence="2 3">
    <name type="scientific">Candidatus Zambryskibacteria bacterium RIFCSPLOWO2_01_FULL_35_19</name>
    <dbReference type="NCBI Taxonomy" id="1802757"/>
    <lineage>
        <taxon>Bacteria</taxon>
        <taxon>Candidatus Zambryskiibacteriota</taxon>
    </lineage>
</organism>
<proteinExistence type="predicted"/>
<keyword evidence="1" id="KW-0812">Transmembrane</keyword>